<gene>
    <name evidence="1" type="ORF">NUZ5A_50392</name>
</gene>
<name>A0A812EW42_9ARCH</name>
<dbReference type="AlphaFoldDB" id="A0A812EW42"/>
<dbReference type="RefSeq" id="WP_205099339.1">
    <property type="nucleotide sequence ID" value="NZ_CAJNAQ010000005.1"/>
</dbReference>
<dbReference type="EMBL" id="CAJNAQ010000005">
    <property type="protein sequence ID" value="CAE6495274.1"/>
    <property type="molecule type" value="Genomic_DNA"/>
</dbReference>
<organism evidence="1 2">
    <name type="scientific">Candidatus Nitrosotenuis uzonensis</name>
    <dbReference type="NCBI Taxonomy" id="1407055"/>
    <lineage>
        <taxon>Archaea</taxon>
        <taxon>Nitrososphaerota</taxon>
        <taxon>Candidatus Nitrosotenuis</taxon>
    </lineage>
</organism>
<dbReference type="Proteomes" id="UP000655759">
    <property type="component" value="Unassembled WGS sequence"/>
</dbReference>
<evidence type="ECO:0000313" key="2">
    <source>
        <dbReference type="Proteomes" id="UP000655759"/>
    </source>
</evidence>
<evidence type="ECO:0000313" key="1">
    <source>
        <dbReference type="EMBL" id="CAE6495274.1"/>
    </source>
</evidence>
<sequence>MSSPISWFDDFLGVAYRYFDLRMNVIPLFSDRKKASDLWHENVHWWPDPDIKIRFVESGDKYWFILASESVRPDRNTSFFKLLPMSENYLRFKKGHLGEAYLRFASYSEKEEKDVKDGAVCNCGHTKKDHNGSCTIDGCTCTKFTTFELKMLKKKKTVTNIKFLEEKDVKDDSISWNCLYVNKYKNSQ</sequence>
<accession>A0A812EW42</accession>
<proteinExistence type="predicted"/>
<protein>
    <submittedName>
        <fullName evidence="1">Uncharacterized protein</fullName>
    </submittedName>
</protein>
<reference evidence="1" key="1">
    <citation type="submission" date="2021-02" db="EMBL/GenBank/DDBJ databases">
        <authorList>
            <person name="Han P."/>
        </authorList>
    </citation>
    <scope>NUCLEOTIDE SEQUENCE</scope>
    <source>
        <strain evidence="1">Candidatus Nitrosotenuis uzonensis 5A</strain>
    </source>
</reference>
<comment type="caution">
    <text evidence="1">The sequence shown here is derived from an EMBL/GenBank/DDBJ whole genome shotgun (WGS) entry which is preliminary data.</text>
</comment>